<dbReference type="CDD" id="cd01743">
    <property type="entry name" value="GATase1_Anthranilate_Synthase"/>
    <property type="match status" value="1"/>
</dbReference>
<dbReference type="InterPro" id="IPR010112">
    <property type="entry name" value="TrpE-G_bact"/>
</dbReference>
<dbReference type="PANTHER" id="PTHR11236:SF9">
    <property type="entry name" value="ANTHRANILATE SYNTHASE COMPONENT 1"/>
    <property type="match status" value="1"/>
</dbReference>
<dbReference type="InterPro" id="IPR006221">
    <property type="entry name" value="TrpG/PapA_dom"/>
</dbReference>
<dbReference type="Pfam" id="PF00425">
    <property type="entry name" value="Chorismate_bind"/>
    <property type="match status" value="1"/>
</dbReference>
<dbReference type="InterPro" id="IPR029062">
    <property type="entry name" value="Class_I_gatase-like"/>
</dbReference>
<dbReference type="InterPro" id="IPR017926">
    <property type="entry name" value="GATASE"/>
</dbReference>
<dbReference type="GO" id="GO:0004049">
    <property type="term" value="F:anthranilate synthase activity"/>
    <property type="evidence" value="ECO:0007669"/>
    <property type="project" value="UniProtKB-UniRule"/>
</dbReference>
<dbReference type="PROSITE" id="PS51273">
    <property type="entry name" value="GATASE_TYPE_1"/>
    <property type="match status" value="1"/>
</dbReference>
<dbReference type="SUPFAM" id="SSF52317">
    <property type="entry name" value="Class I glutamine amidotransferase-like"/>
    <property type="match status" value="1"/>
</dbReference>
<dbReference type="Gene3D" id="3.60.120.10">
    <property type="entry name" value="Anthranilate synthase"/>
    <property type="match status" value="1"/>
</dbReference>
<sequence length="739" mass="80849">MDQETRQDIADLTAPGGRTLRVTATTAVAEKGAFDRIIGDLDEVLGLALASNYEYPSRYSIWNFGFTNPLIAFEATGRAFTLRAFCQRGAGLLAFFRDVLEHTPGITLGEDEPDRIFGSVDPLPDGAVIAEEERTRKPSIFTAIRALWQAVQHPALGDFGLYGAFGYDLIFGFDDIEMQMAREDDQRDIVLFVPDRLFKSAVGSELGVMVRYAFDYDGHRSEDHPRADVPAPFQRKADNSADIVCDHDPGEYEAVVERARNEFLQGNLFEAVPGQCFSKPMHSAPSTVFRRLMKTNPSPFAFLMNLGADEFLIGASPEMYVRTTGRKVETCPISGTIPRGADPLEDADQVLKLLSSTKDEAELTMCTDVDRNDKARICVPGSIEVRGRRQIEFYSRLIHTVDHVVGELAEGYDGLDAFISHMWAVTVTGAPKTWAVRFLEREEKSPRRWYAGAIGGMMADGSLNTALSIRMVQVRRGIANVRAGATTLYYSDPAAEERETRVKASAFLAALDAEAAPGTTHALPRRATDGYTGRGLNVLMVDHEDSFVNTLASYIRTFEPALRTYRAEPARVMMDDGVDLVVLSPGPGRPVDFDLDATIAKAVSLGIPVFGVCLGLQGIAEHFGGTLGVLDEPRHGVSTSISHGGKGLFHRLPQGFDVARYHSLYALEEKVPEALEVTARSADGVVMGLSHRTLPVHSVQFHPESIITSKGDMGLRLIRNMLDLVPARAAGGLRSSTAT</sequence>
<proteinExistence type="predicted"/>
<evidence type="ECO:0000256" key="2">
    <source>
        <dbReference type="NCBIfam" id="TIGR01815"/>
    </source>
</evidence>
<dbReference type="InterPro" id="IPR019999">
    <property type="entry name" value="Anth_synth_I-like"/>
</dbReference>
<evidence type="ECO:0000313" key="6">
    <source>
        <dbReference type="Proteomes" id="UP000325289"/>
    </source>
</evidence>
<keyword evidence="6" id="KW-1185">Reference proteome</keyword>
<dbReference type="Proteomes" id="UP000325289">
    <property type="component" value="Unassembled WGS sequence"/>
</dbReference>
<evidence type="ECO:0000256" key="1">
    <source>
        <dbReference type="ARBA" id="ARBA00022962"/>
    </source>
</evidence>
<dbReference type="AlphaFoldDB" id="A0A1I2CGR7"/>
<name>A0A1I2CGR7_9RHOB</name>
<dbReference type="EC" id="4.1.3.27" evidence="2"/>
<dbReference type="Pfam" id="PF00117">
    <property type="entry name" value="GATase"/>
    <property type="match status" value="1"/>
</dbReference>
<feature type="domain" description="Chorismate-utilising enzyme C-terminal" evidence="4">
    <location>
        <begin position="251"/>
        <end position="503"/>
    </location>
</feature>
<dbReference type="InterPro" id="IPR005801">
    <property type="entry name" value="ADC_synthase"/>
</dbReference>
<dbReference type="SUPFAM" id="SSF56322">
    <property type="entry name" value="ADC synthase"/>
    <property type="match status" value="1"/>
</dbReference>
<dbReference type="PRINTS" id="PR00097">
    <property type="entry name" value="ANTSNTHASEII"/>
</dbReference>
<reference evidence="5 6" key="1">
    <citation type="submission" date="2016-10" db="EMBL/GenBank/DDBJ databases">
        <authorList>
            <person name="Varghese N."/>
            <person name="Submissions S."/>
        </authorList>
    </citation>
    <scope>NUCLEOTIDE SEQUENCE [LARGE SCALE GENOMIC DNA]</scope>
    <source>
        <strain evidence="6">YIM D21,KCTC 23444,ACCC 10710</strain>
    </source>
</reference>
<evidence type="ECO:0000259" key="3">
    <source>
        <dbReference type="Pfam" id="PF00117"/>
    </source>
</evidence>
<keyword evidence="1" id="KW-0315">Glutamine amidotransferase</keyword>
<evidence type="ECO:0000259" key="4">
    <source>
        <dbReference type="Pfam" id="PF00425"/>
    </source>
</evidence>
<gene>
    <name evidence="5" type="ORF">SAMN04515678_113112</name>
</gene>
<dbReference type="RefSeq" id="WP_188129735.1">
    <property type="nucleotide sequence ID" value="NZ_FOMS01000013.1"/>
</dbReference>
<protein>
    <recommendedName>
        <fullName evidence="2">Anthranilate synthase</fullName>
        <ecNumber evidence="2">4.1.3.27</ecNumber>
    </recommendedName>
</protein>
<dbReference type="EMBL" id="FOMS01000013">
    <property type="protein sequence ID" value="SFE67547.1"/>
    <property type="molecule type" value="Genomic_DNA"/>
</dbReference>
<accession>A0A1I2CGR7</accession>
<evidence type="ECO:0000313" key="5">
    <source>
        <dbReference type="EMBL" id="SFE67547.1"/>
    </source>
</evidence>
<feature type="domain" description="Glutamine amidotransferase" evidence="3">
    <location>
        <begin position="539"/>
        <end position="713"/>
    </location>
</feature>
<dbReference type="Gene3D" id="3.40.50.880">
    <property type="match status" value="1"/>
</dbReference>
<dbReference type="NCBIfam" id="NF010081">
    <property type="entry name" value="PRK13566.1"/>
    <property type="match status" value="1"/>
</dbReference>
<dbReference type="InterPro" id="IPR015890">
    <property type="entry name" value="Chorismate_C"/>
</dbReference>
<dbReference type="NCBIfam" id="TIGR01815">
    <property type="entry name" value="TrpE-clade3"/>
    <property type="match status" value="1"/>
</dbReference>
<dbReference type="PRINTS" id="PR00096">
    <property type="entry name" value="GATASE"/>
</dbReference>
<dbReference type="PANTHER" id="PTHR11236">
    <property type="entry name" value="AMINOBENZOATE/ANTHRANILATE SYNTHASE"/>
    <property type="match status" value="1"/>
</dbReference>
<organism evidence="5 6">
    <name type="scientific">Roseivivax sediminis</name>
    <dbReference type="NCBI Taxonomy" id="936889"/>
    <lineage>
        <taxon>Bacteria</taxon>
        <taxon>Pseudomonadati</taxon>
        <taxon>Pseudomonadota</taxon>
        <taxon>Alphaproteobacteria</taxon>
        <taxon>Rhodobacterales</taxon>
        <taxon>Roseobacteraceae</taxon>
        <taxon>Roseivivax</taxon>
    </lineage>
</organism>
<dbReference type="GO" id="GO:0000162">
    <property type="term" value="P:L-tryptophan biosynthetic process"/>
    <property type="evidence" value="ECO:0007669"/>
    <property type="project" value="UniProtKB-UniRule"/>
</dbReference>